<organism evidence="2">
    <name type="scientific">Halalkalibacterium halodurans</name>
    <name type="common">Bacillus halodurans</name>
    <dbReference type="NCBI Taxonomy" id="86665"/>
    <lineage>
        <taxon>Bacteria</taxon>
        <taxon>Bacillati</taxon>
        <taxon>Bacillota</taxon>
        <taxon>Bacilli</taxon>
        <taxon>Bacillales</taxon>
        <taxon>Bacillaceae</taxon>
        <taxon>Halalkalibacterium (ex Joshi et al. 2022)</taxon>
    </lineage>
</organism>
<comment type="caution">
    <text evidence="2">The sequence shown here is derived from an EMBL/GenBank/DDBJ whole genome shotgun (WGS) entry which is preliminary data.</text>
</comment>
<dbReference type="EMBL" id="LILD01000001">
    <property type="protein sequence ID" value="KOO39659.1"/>
    <property type="molecule type" value="Genomic_DNA"/>
</dbReference>
<evidence type="ECO:0000313" key="2">
    <source>
        <dbReference type="EMBL" id="KOO39659.1"/>
    </source>
</evidence>
<dbReference type="GeneID" id="87596912"/>
<name>A0A0M0KLG2_ALKHA</name>
<evidence type="ECO:0000259" key="1">
    <source>
        <dbReference type="Pfam" id="PF06114"/>
    </source>
</evidence>
<proteinExistence type="predicted"/>
<protein>
    <recommendedName>
        <fullName evidence="1">IrrE N-terminal-like domain-containing protein</fullName>
    </recommendedName>
</protein>
<dbReference type="InterPro" id="IPR010359">
    <property type="entry name" value="IrrE_HExxH"/>
</dbReference>
<accession>A0A0M0KLG2</accession>
<dbReference type="Pfam" id="PF06114">
    <property type="entry name" value="Peptidase_M78"/>
    <property type="match status" value="1"/>
</dbReference>
<feature type="domain" description="IrrE N-terminal-like" evidence="1">
    <location>
        <begin position="34"/>
        <end position="142"/>
    </location>
</feature>
<gene>
    <name evidence="2" type="ORF">AMD02_12980</name>
</gene>
<reference evidence="2" key="1">
    <citation type="submission" date="2015-08" db="EMBL/GenBank/DDBJ databases">
        <title>Complete DNA Sequence of Pseudomonas syringae pv. actinidiae, the Causal Agent of Kiwifruit Canker Disease.</title>
        <authorList>
            <person name="Rikkerink E.H.A."/>
            <person name="Fineran P.C."/>
        </authorList>
    </citation>
    <scope>NUCLEOTIDE SEQUENCE</scope>
    <source>
        <strain evidence="2">DSM 13666</strain>
    </source>
</reference>
<dbReference type="AlphaFoldDB" id="A0A0M0KLG2"/>
<sequence>MRFRTTNDSKYSQLMKNKGFETVEHLAIDHVATAFNTMVLYHDFPSHATYDHDFAIIRLKRNPVPTMRKEFFHELAHVIAHYGDQNQLPQEFNSLQERQAYWISLYLAMPRHIFEPLAFKHQCIATLAELFELPEEMINERVKTIQREQWRTNQQIQLHEQESKFRTKSLQPKRIYPSTYDVLKQLESQVGEENINYEVSRLLRGH</sequence>
<dbReference type="PATRIC" id="fig|136160.3.peg.3030"/>
<dbReference type="RefSeq" id="WP_053431559.1">
    <property type="nucleotide sequence ID" value="NZ_CP040441.1"/>
</dbReference>